<dbReference type="Pfam" id="PF00657">
    <property type="entry name" value="Lipase_GDSL"/>
    <property type="match status" value="1"/>
</dbReference>
<name>A0A5C3QX52_9AGAR</name>
<dbReference type="Proteomes" id="UP000305067">
    <property type="component" value="Unassembled WGS sequence"/>
</dbReference>
<keyword evidence="5" id="KW-1185">Reference proteome</keyword>
<dbReference type="InterPro" id="IPR037459">
    <property type="entry name" value="RhgT-like"/>
</dbReference>
<dbReference type="GO" id="GO:0016788">
    <property type="term" value="F:hydrolase activity, acting on ester bonds"/>
    <property type="evidence" value="ECO:0007669"/>
    <property type="project" value="InterPro"/>
</dbReference>
<evidence type="ECO:0000313" key="4">
    <source>
        <dbReference type="EMBL" id="TFL04959.1"/>
    </source>
</evidence>
<dbReference type="AlphaFoldDB" id="A0A5C3QX52"/>
<protein>
    <submittedName>
        <fullName evidence="4">Rhamnogalacturonan acetylesterase</fullName>
    </submittedName>
</protein>
<keyword evidence="2" id="KW-0378">Hydrolase</keyword>
<reference evidence="4 5" key="1">
    <citation type="journal article" date="2019" name="Nat. Ecol. Evol.">
        <title>Megaphylogeny resolves global patterns of mushroom evolution.</title>
        <authorList>
            <person name="Varga T."/>
            <person name="Krizsan K."/>
            <person name="Foldi C."/>
            <person name="Dima B."/>
            <person name="Sanchez-Garcia M."/>
            <person name="Sanchez-Ramirez S."/>
            <person name="Szollosi G.J."/>
            <person name="Szarkandi J.G."/>
            <person name="Papp V."/>
            <person name="Albert L."/>
            <person name="Andreopoulos W."/>
            <person name="Angelini C."/>
            <person name="Antonin V."/>
            <person name="Barry K.W."/>
            <person name="Bougher N.L."/>
            <person name="Buchanan P."/>
            <person name="Buyck B."/>
            <person name="Bense V."/>
            <person name="Catcheside P."/>
            <person name="Chovatia M."/>
            <person name="Cooper J."/>
            <person name="Damon W."/>
            <person name="Desjardin D."/>
            <person name="Finy P."/>
            <person name="Geml J."/>
            <person name="Haridas S."/>
            <person name="Hughes K."/>
            <person name="Justo A."/>
            <person name="Karasinski D."/>
            <person name="Kautmanova I."/>
            <person name="Kiss B."/>
            <person name="Kocsube S."/>
            <person name="Kotiranta H."/>
            <person name="LaButti K.M."/>
            <person name="Lechner B.E."/>
            <person name="Liimatainen K."/>
            <person name="Lipzen A."/>
            <person name="Lukacs Z."/>
            <person name="Mihaltcheva S."/>
            <person name="Morgado L.N."/>
            <person name="Niskanen T."/>
            <person name="Noordeloos M.E."/>
            <person name="Ohm R.A."/>
            <person name="Ortiz-Santana B."/>
            <person name="Ovrebo C."/>
            <person name="Racz N."/>
            <person name="Riley R."/>
            <person name="Savchenko A."/>
            <person name="Shiryaev A."/>
            <person name="Soop K."/>
            <person name="Spirin V."/>
            <person name="Szebenyi C."/>
            <person name="Tomsovsky M."/>
            <person name="Tulloss R.E."/>
            <person name="Uehling J."/>
            <person name="Grigoriev I.V."/>
            <person name="Vagvolgyi C."/>
            <person name="Papp T."/>
            <person name="Martin F.M."/>
            <person name="Miettinen O."/>
            <person name="Hibbett D.S."/>
            <person name="Nagy L.G."/>
        </authorList>
    </citation>
    <scope>NUCLEOTIDE SEQUENCE [LARGE SCALE GENOMIC DNA]</scope>
    <source>
        <strain evidence="4 5">CBS 309.79</strain>
    </source>
</reference>
<feature type="chain" id="PRO_5023068498" evidence="3">
    <location>
        <begin position="18"/>
        <end position="239"/>
    </location>
</feature>
<dbReference type="Gene3D" id="3.40.50.1110">
    <property type="entry name" value="SGNH hydrolase"/>
    <property type="match status" value="1"/>
</dbReference>
<evidence type="ECO:0000256" key="3">
    <source>
        <dbReference type="SAM" id="SignalP"/>
    </source>
</evidence>
<sequence length="239" mass="25441">MRSQLLTALVSLKTVYAATVRLAGDSTMANTGANDGYTAGWGQYIGNYLNIPIDYAAIGGRSSRSYTREGRFTALANKVVSGDYVIIEFGHNDGGGLSTDNGHRVCGVGTAGYATTCQTTNNGVSETVQTYYTYLVAAAKLFKSKGANVIISSSTPNNVCETGTCSYSAGRFTGYARCRSRRWLGTTANLYIQKGRDVTNSYYPRDHTHTSPAGADAVAQAFITGAGDDFDAEESDQGW</sequence>
<organism evidence="4 5">
    <name type="scientific">Pterulicium gracile</name>
    <dbReference type="NCBI Taxonomy" id="1884261"/>
    <lineage>
        <taxon>Eukaryota</taxon>
        <taxon>Fungi</taxon>
        <taxon>Dikarya</taxon>
        <taxon>Basidiomycota</taxon>
        <taxon>Agaricomycotina</taxon>
        <taxon>Agaricomycetes</taxon>
        <taxon>Agaricomycetidae</taxon>
        <taxon>Agaricales</taxon>
        <taxon>Pleurotineae</taxon>
        <taxon>Pterulaceae</taxon>
        <taxon>Pterulicium</taxon>
    </lineage>
</organism>
<keyword evidence="3" id="KW-0732">Signal</keyword>
<dbReference type="PANTHER" id="PTHR43695">
    <property type="entry name" value="PUTATIVE (AFU_ORTHOLOGUE AFUA_2G17250)-RELATED"/>
    <property type="match status" value="1"/>
</dbReference>
<accession>A0A5C3QX52</accession>
<dbReference type="InterPro" id="IPR036514">
    <property type="entry name" value="SGNH_hydro_sf"/>
</dbReference>
<gene>
    <name evidence="4" type="ORF">BDV98DRAFT_610688</name>
</gene>
<dbReference type="OrthoDB" id="2141316at2759"/>
<comment type="similarity">
    <text evidence="1">Belongs to the 'GDSL' lipolytic enzyme family.</text>
</comment>
<evidence type="ECO:0000256" key="1">
    <source>
        <dbReference type="ARBA" id="ARBA00008668"/>
    </source>
</evidence>
<dbReference type="STRING" id="1884261.A0A5C3QX52"/>
<proteinExistence type="inferred from homology"/>
<feature type="signal peptide" evidence="3">
    <location>
        <begin position="1"/>
        <end position="17"/>
    </location>
</feature>
<dbReference type="InterPro" id="IPR001087">
    <property type="entry name" value="GDSL"/>
</dbReference>
<dbReference type="SUPFAM" id="SSF52266">
    <property type="entry name" value="SGNH hydrolase"/>
    <property type="match status" value="1"/>
</dbReference>
<dbReference type="PANTHER" id="PTHR43695:SF1">
    <property type="entry name" value="RHAMNOGALACTURONAN ACETYLESTERASE"/>
    <property type="match status" value="1"/>
</dbReference>
<evidence type="ECO:0000256" key="2">
    <source>
        <dbReference type="ARBA" id="ARBA00022801"/>
    </source>
</evidence>
<dbReference type="EMBL" id="ML178817">
    <property type="protein sequence ID" value="TFL04959.1"/>
    <property type="molecule type" value="Genomic_DNA"/>
</dbReference>
<evidence type="ECO:0000313" key="5">
    <source>
        <dbReference type="Proteomes" id="UP000305067"/>
    </source>
</evidence>